<dbReference type="EMBL" id="CP069280">
    <property type="protein sequence ID" value="QRI52743.1"/>
    <property type="molecule type" value="Genomic_DNA"/>
</dbReference>
<keyword evidence="12 15" id="KW-0472">Membrane</keyword>
<evidence type="ECO:0000256" key="1">
    <source>
        <dbReference type="ARBA" id="ARBA00003408"/>
    </source>
</evidence>
<keyword evidence="9 15" id="KW-0812">Transmembrane</keyword>
<feature type="transmembrane region" description="Helical" evidence="15">
    <location>
        <begin position="62"/>
        <end position="83"/>
    </location>
</feature>
<dbReference type="GO" id="GO:0042910">
    <property type="term" value="F:xenobiotic transmembrane transporter activity"/>
    <property type="evidence" value="ECO:0007669"/>
    <property type="project" value="InterPro"/>
</dbReference>
<evidence type="ECO:0000256" key="3">
    <source>
        <dbReference type="ARBA" id="ARBA00008417"/>
    </source>
</evidence>
<evidence type="ECO:0000256" key="13">
    <source>
        <dbReference type="ARBA" id="ARBA00023251"/>
    </source>
</evidence>
<keyword evidence="13" id="KW-0046">Antibiotic resistance</keyword>
<feature type="transmembrane region" description="Helical" evidence="15">
    <location>
        <begin position="355"/>
        <end position="378"/>
    </location>
</feature>
<proteinExistence type="inferred from homology"/>
<feature type="transmembrane region" description="Helical" evidence="15">
    <location>
        <begin position="416"/>
        <end position="436"/>
    </location>
</feature>
<dbReference type="GO" id="GO:0046677">
    <property type="term" value="P:response to antibiotic"/>
    <property type="evidence" value="ECO:0007669"/>
    <property type="project" value="UniProtKB-KW"/>
</dbReference>
<comment type="subcellular location">
    <subcellularLocation>
        <location evidence="2">Cell membrane</location>
        <topology evidence="2">Multi-pass membrane protein</topology>
    </subcellularLocation>
</comment>
<evidence type="ECO:0000256" key="6">
    <source>
        <dbReference type="ARBA" id="ARBA00022448"/>
    </source>
</evidence>
<dbReference type="Proteomes" id="UP000663464">
    <property type="component" value="Chromosome"/>
</dbReference>
<keyword evidence="7" id="KW-0050">Antiport</keyword>
<feature type="transmembrane region" description="Helical" evidence="15">
    <location>
        <begin position="271"/>
        <end position="292"/>
    </location>
</feature>
<keyword evidence="6" id="KW-0813">Transport</keyword>
<evidence type="ECO:0000256" key="7">
    <source>
        <dbReference type="ARBA" id="ARBA00022449"/>
    </source>
</evidence>
<dbReference type="RefSeq" id="WP_004442456.1">
    <property type="nucleotide sequence ID" value="NZ_CP013296.1"/>
</dbReference>
<name>A0A0A2HA52_CLOBO</name>
<reference evidence="17 19" key="1">
    <citation type="journal article" date="2014" name="J. Infect. Dis.">
        <title>Molecular characterization of a novel botulinum neurotoxin type H gene.</title>
        <authorList>
            <person name="Dover N."/>
            <person name="Barash J.R."/>
            <person name="Hill K.K."/>
            <person name="Xie G."/>
            <person name="Arnon S.S."/>
        </authorList>
    </citation>
    <scope>NUCLEOTIDE SEQUENCE [LARGE SCALE GENOMIC DNA]</scope>
    <source>
        <strain evidence="17 19">IBCA10-7060</strain>
    </source>
</reference>
<dbReference type="AlphaFoldDB" id="A0A0A2HA52"/>
<evidence type="ECO:0000313" key="19">
    <source>
        <dbReference type="Proteomes" id="UP000663464"/>
    </source>
</evidence>
<dbReference type="CDD" id="cd13143">
    <property type="entry name" value="MATE_MepA_like"/>
    <property type="match status" value="1"/>
</dbReference>
<feature type="transmembrane region" description="Helical" evidence="15">
    <location>
        <begin position="195"/>
        <end position="215"/>
    </location>
</feature>
<evidence type="ECO:0000256" key="14">
    <source>
        <dbReference type="ARBA" id="ARBA00031636"/>
    </source>
</evidence>
<evidence type="ECO:0000313" key="17">
    <source>
        <dbReference type="EMBL" id="QRI52743.1"/>
    </source>
</evidence>
<evidence type="ECO:0000256" key="15">
    <source>
        <dbReference type="SAM" id="Phobius"/>
    </source>
</evidence>
<accession>A0A0A2HA52</accession>
<sequence>MNKNREELINGNMFTLLLKLSIPGIIGMLVIGLYNLCDAIFVGKLVGETALAAVSISSPFTFINNCIAVLVGVGSSSILSRAIGAKDNKVINEILGNLILSILVLSLAVTILGCLFSENLLRFSGATGEILKSGINYLRIVYIGSFFVNFSQSANMLIRGEGKMKEAMSIMALGAILNIILDPIFIKTLNLGVEGAAIATIIAQIIQALVTFIYFKRNKSILSVNKLKFAFDLMPEILSVGGSAAMMQLMYLVQQTALYKLISIYGGDDQLVLMGVALRILMFTFIPIWGIGQGLQPIVGMNFGAKKYDRVKDAVKIFSIASTIFIGALWGFYMLKPRVVLSWFINDKTIIENGYNFFRLMFLTFPVSGLIVMSMTFFQSIGKGGKSALITILKQVILFMPIAIILTKVIGVKGTWLASSVTDAIVFVLSFVLLAIEFKKLYGINSSKNENVTYIK</sequence>
<keyword evidence="8" id="KW-1003">Cell membrane</keyword>
<evidence type="ECO:0000313" key="18">
    <source>
        <dbReference type="Proteomes" id="UP000478995"/>
    </source>
</evidence>
<evidence type="ECO:0000256" key="8">
    <source>
        <dbReference type="ARBA" id="ARBA00022475"/>
    </source>
</evidence>
<feature type="transmembrane region" description="Helical" evidence="15">
    <location>
        <begin position="20"/>
        <end position="42"/>
    </location>
</feature>
<evidence type="ECO:0000256" key="2">
    <source>
        <dbReference type="ARBA" id="ARBA00004651"/>
    </source>
</evidence>
<dbReference type="InterPro" id="IPR002528">
    <property type="entry name" value="MATE_fam"/>
</dbReference>
<comment type="similarity">
    <text evidence="3">Belongs to the multi antimicrobial extrusion (MATE) (TC 2.A.66.1) family. MepA subfamily.</text>
</comment>
<evidence type="ECO:0000256" key="5">
    <source>
        <dbReference type="ARBA" id="ARBA00022106"/>
    </source>
</evidence>
<evidence type="ECO:0000256" key="10">
    <source>
        <dbReference type="ARBA" id="ARBA00022989"/>
    </source>
</evidence>
<organism evidence="16 18">
    <name type="scientific">Clostridium botulinum</name>
    <dbReference type="NCBI Taxonomy" id="1491"/>
    <lineage>
        <taxon>Bacteria</taxon>
        <taxon>Bacillati</taxon>
        <taxon>Bacillota</taxon>
        <taxon>Clostridia</taxon>
        <taxon>Eubacteriales</taxon>
        <taxon>Clostridiaceae</taxon>
        <taxon>Clostridium</taxon>
    </lineage>
</organism>
<dbReference type="GO" id="GO:0005886">
    <property type="term" value="C:plasma membrane"/>
    <property type="evidence" value="ECO:0007669"/>
    <property type="project" value="UniProtKB-SubCell"/>
</dbReference>
<feature type="transmembrane region" description="Helical" evidence="15">
    <location>
        <begin position="313"/>
        <end position="335"/>
    </location>
</feature>
<keyword evidence="11" id="KW-0406">Ion transport</keyword>
<dbReference type="PANTHER" id="PTHR43298">
    <property type="entry name" value="MULTIDRUG RESISTANCE PROTEIN NORM-RELATED"/>
    <property type="match status" value="1"/>
</dbReference>
<dbReference type="GO" id="GO:0015297">
    <property type="term" value="F:antiporter activity"/>
    <property type="evidence" value="ECO:0007669"/>
    <property type="project" value="UniProtKB-KW"/>
</dbReference>
<dbReference type="InterPro" id="IPR045070">
    <property type="entry name" value="MATE_MepA-like"/>
</dbReference>
<keyword evidence="10 15" id="KW-1133">Transmembrane helix</keyword>
<feature type="transmembrane region" description="Helical" evidence="15">
    <location>
        <begin position="95"/>
        <end position="117"/>
    </location>
</feature>
<gene>
    <name evidence="16" type="ORF">FC794_08410</name>
    <name evidence="17" type="ORF">JQS73_15070</name>
</gene>
<dbReference type="PANTHER" id="PTHR43298:SF2">
    <property type="entry name" value="FMN_FAD EXPORTER YEEO-RELATED"/>
    <property type="match status" value="1"/>
</dbReference>
<feature type="transmembrane region" description="Helical" evidence="15">
    <location>
        <begin position="137"/>
        <end position="158"/>
    </location>
</feature>
<dbReference type="NCBIfam" id="TIGR00797">
    <property type="entry name" value="matE"/>
    <property type="match status" value="1"/>
</dbReference>
<evidence type="ECO:0000313" key="16">
    <source>
        <dbReference type="EMBL" id="NFG16814.1"/>
    </source>
</evidence>
<dbReference type="PIRSF" id="PIRSF006603">
    <property type="entry name" value="DinF"/>
    <property type="match status" value="1"/>
</dbReference>
<evidence type="ECO:0000256" key="11">
    <source>
        <dbReference type="ARBA" id="ARBA00023065"/>
    </source>
</evidence>
<dbReference type="GO" id="GO:0006811">
    <property type="term" value="P:monoatomic ion transport"/>
    <property type="evidence" value="ECO:0007669"/>
    <property type="project" value="UniProtKB-KW"/>
</dbReference>
<dbReference type="Pfam" id="PF01554">
    <property type="entry name" value="MatE"/>
    <property type="match status" value="2"/>
</dbReference>
<dbReference type="Proteomes" id="UP000478995">
    <property type="component" value="Unassembled WGS sequence"/>
</dbReference>
<dbReference type="InterPro" id="IPR048279">
    <property type="entry name" value="MdtK-like"/>
</dbReference>
<evidence type="ECO:0000256" key="4">
    <source>
        <dbReference type="ARBA" id="ARBA00020268"/>
    </source>
</evidence>
<reference evidence="17" key="3">
    <citation type="submission" date="2021-02" db="EMBL/GenBank/DDBJ databases">
        <authorList>
            <person name="Dover N."/>
            <person name="Barash J.R."/>
            <person name="Bell J.M."/>
            <person name="Sylvester M.D."/>
            <person name="Arnon S."/>
        </authorList>
    </citation>
    <scope>NUCLEOTIDE SEQUENCE</scope>
    <source>
        <strain evidence="17">IBCA10-7060</strain>
    </source>
</reference>
<protein>
    <recommendedName>
        <fullName evidence="5">Multidrug export protein MepA</fullName>
    </recommendedName>
    <alternativeName>
        <fullName evidence="14">Multidrug-efflux transporter</fullName>
    </alternativeName>
    <alternativeName>
        <fullName evidence="4">Probable multidrug resistance protein NorM</fullName>
    </alternativeName>
</protein>
<dbReference type="EMBL" id="SWOY01000002">
    <property type="protein sequence ID" value="NFG16814.1"/>
    <property type="molecule type" value="Genomic_DNA"/>
</dbReference>
<evidence type="ECO:0000256" key="9">
    <source>
        <dbReference type="ARBA" id="ARBA00022692"/>
    </source>
</evidence>
<feature type="transmembrane region" description="Helical" evidence="15">
    <location>
        <begin position="170"/>
        <end position="189"/>
    </location>
</feature>
<feature type="transmembrane region" description="Helical" evidence="15">
    <location>
        <begin position="390"/>
        <end position="410"/>
    </location>
</feature>
<evidence type="ECO:0000256" key="12">
    <source>
        <dbReference type="ARBA" id="ARBA00023136"/>
    </source>
</evidence>
<dbReference type="InterPro" id="IPR050222">
    <property type="entry name" value="MATE_MdtK"/>
</dbReference>
<feature type="transmembrane region" description="Helical" evidence="15">
    <location>
        <begin position="227"/>
        <end position="251"/>
    </location>
</feature>
<reference evidence="16 18" key="2">
    <citation type="submission" date="2019-04" db="EMBL/GenBank/DDBJ databases">
        <title>Genome sequencing of Clostridium botulinum Groups I-IV and Clostridium butyricum.</title>
        <authorList>
            <person name="Brunt J."/>
            <person name="Van Vliet A.H.M."/>
            <person name="Stringer S.C."/>
            <person name="Carter A.T."/>
            <person name="Peck M.W."/>
        </authorList>
    </citation>
    <scope>NUCLEOTIDE SEQUENCE [LARGE SCALE GENOMIC DNA]</scope>
    <source>
        <strain evidence="16 18">IFR 18/037</strain>
    </source>
</reference>
<comment type="function">
    <text evidence="1">Multidrug efflux pump.</text>
</comment>